<evidence type="ECO:0000313" key="3">
    <source>
        <dbReference type="Proteomes" id="UP000542674"/>
    </source>
</evidence>
<feature type="region of interest" description="Disordered" evidence="1">
    <location>
        <begin position="60"/>
        <end position="93"/>
    </location>
</feature>
<dbReference type="Proteomes" id="UP000542674">
    <property type="component" value="Unassembled WGS sequence"/>
</dbReference>
<accession>A0A7W7T6M4</accession>
<keyword evidence="3" id="KW-1185">Reference proteome</keyword>
<dbReference type="AlphaFoldDB" id="A0A7W7T6M4"/>
<name>A0A7W7T6M4_9PSEU</name>
<dbReference type="EMBL" id="JACHJS010000001">
    <property type="protein sequence ID" value="MBB4967528.1"/>
    <property type="molecule type" value="Genomic_DNA"/>
</dbReference>
<proteinExistence type="predicted"/>
<organism evidence="2 3">
    <name type="scientific">Saccharothrix violaceirubra</name>
    <dbReference type="NCBI Taxonomy" id="413306"/>
    <lineage>
        <taxon>Bacteria</taxon>
        <taxon>Bacillati</taxon>
        <taxon>Actinomycetota</taxon>
        <taxon>Actinomycetes</taxon>
        <taxon>Pseudonocardiales</taxon>
        <taxon>Pseudonocardiaceae</taxon>
        <taxon>Saccharothrix</taxon>
    </lineage>
</organism>
<comment type="caution">
    <text evidence="2">The sequence shown here is derived from an EMBL/GenBank/DDBJ whole genome shotgun (WGS) entry which is preliminary data.</text>
</comment>
<evidence type="ECO:0000313" key="2">
    <source>
        <dbReference type="EMBL" id="MBB4967528.1"/>
    </source>
</evidence>
<evidence type="ECO:0000256" key="1">
    <source>
        <dbReference type="SAM" id="MobiDB-lite"/>
    </source>
</evidence>
<reference evidence="2 3" key="1">
    <citation type="submission" date="2020-08" db="EMBL/GenBank/DDBJ databases">
        <title>Sequencing the genomes of 1000 actinobacteria strains.</title>
        <authorList>
            <person name="Klenk H.-P."/>
        </authorList>
    </citation>
    <scope>NUCLEOTIDE SEQUENCE [LARGE SCALE GENOMIC DNA]</scope>
    <source>
        <strain evidence="2 3">DSM 45084</strain>
    </source>
</reference>
<dbReference type="RefSeq" id="WP_184672306.1">
    <property type="nucleotide sequence ID" value="NZ_BAABAI010000007.1"/>
</dbReference>
<gene>
    <name evidence="2" type="ORF">F4559_004887</name>
</gene>
<sequence>MTEQRRSKPIDQGLDLIRRIQRLADRAERTAFDHSNLVGPPPSQEHLDILAEIRALSRQAVADRAKADPLPRQADPAPGENRPTGKPLATGAR</sequence>
<protein>
    <submittedName>
        <fullName evidence="2">Putative transcriptional regulator</fullName>
    </submittedName>
</protein>